<protein>
    <submittedName>
        <fullName evidence="8">Xanthine dehydrogenase small subunit</fullName>
        <ecNumber evidence="8">1.17.1.4</ecNumber>
    </submittedName>
</protein>
<keyword evidence="2" id="KW-0479">Metal-binding</keyword>
<dbReference type="PROSITE" id="PS00197">
    <property type="entry name" value="2FE2S_FER_1"/>
    <property type="match status" value="1"/>
</dbReference>
<dbReference type="GO" id="GO:0005506">
    <property type="term" value="F:iron ion binding"/>
    <property type="evidence" value="ECO:0007669"/>
    <property type="project" value="InterPro"/>
</dbReference>
<dbReference type="InterPro" id="IPR016208">
    <property type="entry name" value="Ald_Oxase/xanthine_DH-like"/>
</dbReference>
<name>A0A937CZ81_9HYPH</name>
<dbReference type="Gene3D" id="1.10.150.120">
    <property type="entry name" value="[2Fe-2S]-binding domain"/>
    <property type="match status" value="1"/>
</dbReference>
<evidence type="ECO:0000313" key="8">
    <source>
        <dbReference type="EMBL" id="MBL0406349.1"/>
    </source>
</evidence>
<dbReference type="Proteomes" id="UP000605848">
    <property type="component" value="Unassembled WGS sequence"/>
</dbReference>
<dbReference type="PROSITE" id="PS51085">
    <property type="entry name" value="2FE2S_FER_2"/>
    <property type="match status" value="1"/>
</dbReference>
<dbReference type="EMBL" id="JAEQMY010000039">
    <property type="protein sequence ID" value="MBL0406349.1"/>
    <property type="molecule type" value="Genomic_DNA"/>
</dbReference>
<dbReference type="InterPro" id="IPR036010">
    <property type="entry name" value="2Fe-2S_ferredoxin-like_sf"/>
</dbReference>
<evidence type="ECO:0000313" key="9">
    <source>
        <dbReference type="Proteomes" id="UP000605848"/>
    </source>
</evidence>
<comment type="caution">
    <text evidence="8">The sequence shown here is derived from an EMBL/GenBank/DDBJ whole genome shotgun (WGS) entry which is preliminary data.</text>
</comment>
<reference evidence="8" key="1">
    <citation type="submission" date="2021-01" db="EMBL/GenBank/DDBJ databases">
        <title>Microvirga sp.</title>
        <authorList>
            <person name="Kim M.K."/>
        </authorList>
    </citation>
    <scope>NUCLEOTIDE SEQUENCE</scope>
    <source>
        <strain evidence="8">5420S-16</strain>
    </source>
</reference>
<dbReference type="InterPro" id="IPR036884">
    <property type="entry name" value="2Fe-2S-bd_dom_sf"/>
</dbReference>
<dbReference type="InterPro" id="IPR012675">
    <property type="entry name" value="Beta-grasp_dom_sf"/>
</dbReference>
<dbReference type="InterPro" id="IPR012175">
    <property type="entry name" value="Xanth_DH_ssu_bac"/>
</dbReference>
<evidence type="ECO:0000256" key="2">
    <source>
        <dbReference type="ARBA" id="ARBA00022723"/>
    </source>
</evidence>
<keyword evidence="4 8" id="KW-0560">Oxidoreductase</keyword>
<feature type="domain" description="FAD-binding PCMH-type" evidence="7">
    <location>
        <begin position="191"/>
        <end position="365"/>
    </location>
</feature>
<organism evidence="8 9">
    <name type="scientific">Microvirga aerilata</name>
    <dbReference type="NCBI Taxonomy" id="670292"/>
    <lineage>
        <taxon>Bacteria</taxon>
        <taxon>Pseudomonadati</taxon>
        <taxon>Pseudomonadota</taxon>
        <taxon>Alphaproteobacteria</taxon>
        <taxon>Hyphomicrobiales</taxon>
        <taxon>Methylobacteriaceae</taxon>
        <taxon>Microvirga</taxon>
    </lineage>
</organism>
<proteinExistence type="predicted"/>
<dbReference type="Pfam" id="PF00941">
    <property type="entry name" value="FAD_binding_5"/>
    <property type="match status" value="1"/>
</dbReference>
<dbReference type="EC" id="1.17.1.4" evidence="8"/>
<evidence type="ECO:0000259" key="6">
    <source>
        <dbReference type="PROSITE" id="PS51085"/>
    </source>
</evidence>
<dbReference type="InterPro" id="IPR005107">
    <property type="entry name" value="CO_DH_flav_C"/>
</dbReference>
<dbReference type="SUPFAM" id="SSF56176">
    <property type="entry name" value="FAD-binding/transporter-associated domain-like"/>
    <property type="match status" value="1"/>
</dbReference>
<dbReference type="Gene3D" id="3.30.465.10">
    <property type="match status" value="1"/>
</dbReference>
<dbReference type="Pfam" id="PF00111">
    <property type="entry name" value="Fer2"/>
    <property type="match status" value="1"/>
</dbReference>
<evidence type="ECO:0000256" key="5">
    <source>
        <dbReference type="ARBA" id="ARBA00023004"/>
    </source>
</evidence>
<dbReference type="InterPro" id="IPR014307">
    <property type="entry name" value="Xanthine_DH_ssu"/>
</dbReference>
<dbReference type="SUPFAM" id="SSF55447">
    <property type="entry name" value="CO dehydrogenase flavoprotein C-terminal domain-like"/>
    <property type="match status" value="1"/>
</dbReference>
<dbReference type="CDD" id="cd00207">
    <property type="entry name" value="fer2"/>
    <property type="match status" value="1"/>
</dbReference>
<evidence type="ECO:0000256" key="1">
    <source>
        <dbReference type="ARBA" id="ARBA00022630"/>
    </source>
</evidence>
<dbReference type="PIRSF" id="PIRSF036557">
    <property type="entry name" value="XdhA_RC"/>
    <property type="match status" value="1"/>
</dbReference>
<dbReference type="Pfam" id="PF03450">
    <property type="entry name" value="CO_deh_flav_C"/>
    <property type="match status" value="1"/>
</dbReference>
<evidence type="ECO:0000256" key="4">
    <source>
        <dbReference type="ARBA" id="ARBA00023002"/>
    </source>
</evidence>
<dbReference type="InterPro" id="IPR001041">
    <property type="entry name" value="2Fe-2S_ferredoxin-type"/>
</dbReference>
<keyword evidence="5" id="KW-0408">Iron</keyword>
<dbReference type="InterPro" id="IPR036683">
    <property type="entry name" value="CO_DH_flav_C_dom_sf"/>
</dbReference>
<dbReference type="SUPFAM" id="SSF54292">
    <property type="entry name" value="2Fe-2S ferredoxin-like"/>
    <property type="match status" value="1"/>
</dbReference>
<dbReference type="InterPro" id="IPR016167">
    <property type="entry name" value="FAD-bd_PCMH_sub1"/>
</dbReference>
<dbReference type="Pfam" id="PF01799">
    <property type="entry name" value="Fer2_2"/>
    <property type="match status" value="1"/>
</dbReference>
<dbReference type="PANTHER" id="PTHR45444:SF3">
    <property type="entry name" value="XANTHINE DEHYDROGENASE"/>
    <property type="match status" value="1"/>
</dbReference>
<dbReference type="NCBIfam" id="TIGR02963">
    <property type="entry name" value="xanthine_xdhA"/>
    <property type="match status" value="1"/>
</dbReference>
<dbReference type="Gene3D" id="3.30.43.10">
    <property type="entry name" value="Uridine Diphospho-n-acetylenolpyruvylglucosamine Reductase, domain 2"/>
    <property type="match status" value="1"/>
</dbReference>
<dbReference type="InterPro" id="IPR036318">
    <property type="entry name" value="FAD-bd_PCMH-like_sf"/>
</dbReference>
<dbReference type="InterPro" id="IPR002346">
    <property type="entry name" value="Mopterin_DH_FAD-bd"/>
</dbReference>
<dbReference type="GO" id="GO:0071949">
    <property type="term" value="F:FAD binding"/>
    <property type="evidence" value="ECO:0007669"/>
    <property type="project" value="InterPro"/>
</dbReference>
<dbReference type="AlphaFoldDB" id="A0A937CZ81"/>
<dbReference type="RefSeq" id="WP_202063225.1">
    <property type="nucleotide sequence ID" value="NZ_JAEQMY010000039.1"/>
</dbReference>
<dbReference type="PROSITE" id="PS51387">
    <property type="entry name" value="FAD_PCMH"/>
    <property type="match status" value="1"/>
</dbReference>
<dbReference type="SUPFAM" id="SSF47741">
    <property type="entry name" value="CO dehydrogenase ISP C-domain like"/>
    <property type="match status" value="1"/>
</dbReference>
<accession>A0A937CZ81</accession>
<dbReference type="InterPro" id="IPR006058">
    <property type="entry name" value="2Fe2S_fd_BS"/>
</dbReference>
<dbReference type="PANTHER" id="PTHR45444">
    <property type="entry name" value="XANTHINE DEHYDROGENASE"/>
    <property type="match status" value="1"/>
</dbReference>
<keyword evidence="9" id="KW-1185">Reference proteome</keyword>
<dbReference type="GO" id="GO:0051537">
    <property type="term" value="F:2 iron, 2 sulfur cluster binding"/>
    <property type="evidence" value="ECO:0007669"/>
    <property type="project" value="InterPro"/>
</dbReference>
<dbReference type="InterPro" id="IPR016169">
    <property type="entry name" value="FAD-bd_PCMH_sub2"/>
</dbReference>
<gene>
    <name evidence="8" type="primary">xdhA</name>
    <name evidence="8" type="ORF">JKG68_20530</name>
</gene>
<keyword evidence="3" id="KW-0274">FAD</keyword>
<dbReference type="Gene3D" id="3.10.20.30">
    <property type="match status" value="1"/>
</dbReference>
<evidence type="ECO:0000259" key="7">
    <source>
        <dbReference type="PROSITE" id="PS51387"/>
    </source>
</evidence>
<sequence length="493" mass="53218">MVRDTIRFWRQGRAVEVSGFRPRTTLLDYLRLQERRVGTKEGCAEGDCGACTVALGRVRDGRVHYEPFNACILLLGQIDGAELVTVEDLAAHGDLHPVQSAMVESHGSQCGFCTPGIVMSLFTLYHGGEQVLSRESVNDALAGNLCRCTGYRPIADAALQACGRRPDDTFTQSMEQTVQGLARLADGQDVFIGDETRFFAAPSSEASLAALYAQHPDATLVAGCTDVGLWITKGMAEIEKIIWLGRVAGLDLIEDGAEALGIGATVTHAEVYPSLARIDPDLGELMRRFGSAQVRASGTVGGNIANGSPIGDLAPALIALGAELELRQGENTRTIPLDNFFIAYRRQDRLPGEFLRRVTVPKLKVGEVFRAYKISKRFDEDISAAMGAFKFTLDGRRIAEARVAFGGMAATPKRAKETEQALVGLSLDEPASWGEAMAAIARDYQPLDDHRASASYRSTVARNLVFKALSETASGETHATRIVGQRDALQAAE</sequence>
<feature type="domain" description="2Fe-2S ferredoxin-type" evidence="6">
    <location>
        <begin position="4"/>
        <end position="89"/>
    </location>
</feature>
<evidence type="ECO:0000256" key="3">
    <source>
        <dbReference type="ARBA" id="ARBA00022827"/>
    </source>
</evidence>
<dbReference type="GO" id="GO:0004854">
    <property type="term" value="F:xanthine dehydrogenase activity"/>
    <property type="evidence" value="ECO:0007669"/>
    <property type="project" value="UniProtKB-EC"/>
</dbReference>
<keyword evidence="1" id="KW-0285">Flavoprotein</keyword>
<dbReference type="SMART" id="SM01092">
    <property type="entry name" value="CO_deh_flav_C"/>
    <property type="match status" value="1"/>
</dbReference>
<dbReference type="Gene3D" id="3.30.390.50">
    <property type="entry name" value="CO dehydrogenase flavoprotein, C-terminal domain"/>
    <property type="match status" value="1"/>
</dbReference>
<dbReference type="InterPro" id="IPR002888">
    <property type="entry name" value="2Fe-2S-bd"/>
</dbReference>
<dbReference type="InterPro" id="IPR016166">
    <property type="entry name" value="FAD-bd_PCMH"/>
</dbReference>